<dbReference type="InterPro" id="IPR037239">
    <property type="entry name" value="OSBP_sf"/>
</dbReference>
<feature type="compositionally biased region" description="Low complexity" evidence="3">
    <location>
        <begin position="65"/>
        <end position="78"/>
    </location>
</feature>
<dbReference type="InterPro" id="IPR018494">
    <property type="entry name" value="Oxysterol-bd_CS"/>
</dbReference>
<dbReference type="Pfam" id="PF01237">
    <property type="entry name" value="Oxysterol_BP"/>
    <property type="match status" value="1"/>
</dbReference>
<dbReference type="EMBL" id="HBEQ01011895">
    <property type="protein sequence ID" value="CAD8522390.1"/>
    <property type="molecule type" value="Transcribed_RNA"/>
</dbReference>
<dbReference type="InterPro" id="IPR000648">
    <property type="entry name" value="Oxysterol-bd"/>
</dbReference>
<feature type="region of interest" description="Disordered" evidence="3">
    <location>
        <begin position="56"/>
        <end position="79"/>
    </location>
</feature>
<accession>A0A7S0NM45</accession>
<dbReference type="GO" id="GO:0032934">
    <property type="term" value="F:sterol binding"/>
    <property type="evidence" value="ECO:0007669"/>
    <property type="project" value="TreeGrafter"/>
</dbReference>
<dbReference type="PROSITE" id="PS01013">
    <property type="entry name" value="OSBP"/>
    <property type="match status" value="1"/>
</dbReference>
<reference evidence="4" key="1">
    <citation type="submission" date="2021-01" db="EMBL/GenBank/DDBJ databases">
        <authorList>
            <person name="Corre E."/>
            <person name="Pelletier E."/>
            <person name="Niang G."/>
            <person name="Scheremetjew M."/>
            <person name="Finn R."/>
            <person name="Kale V."/>
            <person name="Holt S."/>
            <person name="Cochrane G."/>
            <person name="Meng A."/>
            <person name="Brown T."/>
            <person name="Cohen L."/>
        </authorList>
    </citation>
    <scope>NUCLEOTIDE SEQUENCE</scope>
    <source>
        <strain evidence="4">CCMP1723</strain>
    </source>
</reference>
<feature type="region of interest" description="Disordered" evidence="3">
    <location>
        <begin position="1"/>
        <end position="34"/>
    </location>
</feature>
<dbReference type="PANTHER" id="PTHR10972:SF102">
    <property type="entry name" value="OXYSTEROL-BINDING PROTEIN"/>
    <property type="match status" value="1"/>
</dbReference>
<evidence type="ECO:0000256" key="1">
    <source>
        <dbReference type="ARBA" id="ARBA00008842"/>
    </source>
</evidence>
<dbReference type="AlphaFoldDB" id="A0A7S0NM45"/>
<comment type="similarity">
    <text evidence="1 2">Belongs to the OSBP family.</text>
</comment>
<dbReference type="GO" id="GO:0016020">
    <property type="term" value="C:membrane"/>
    <property type="evidence" value="ECO:0007669"/>
    <property type="project" value="TreeGrafter"/>
</dbReference>
<dbReference type="SUPFAM" id="SSF144000">
    <property type="entry name" value="Oxysterol-binding protein-like"/>
    <property type="match status" value="1"/>
</dbReference>
<evidence type="ECO:0008006" key="5">
    <source>
        <dbReference type="Google" id="ProtNLM"/>
    </source>
</evidence>
<dbReference type="Gene3D" id="2.40.160.120">
    <property type="match status" value="1"/>
</dbReference>
<gene>
    <name evidence="4" type="ORF">MCOM1403_LOCUS9567</name>
</gene>
<evidence type="ECO:0000256" key="3">
    <source>
        <dbReference type="SAM" id="MobiDB-lite"/>
    </source>
</evidence>
<protein>
    <recommendedName>
        <fullName evidence="5">Oxysterol binding protein</fullName>
    </recommendedName>
</protein>
<proteinExistence type="inferred from homology"/>
<dbReference type="Gene3D" id="3.30.70.3490">
    <property type="match status" value="1"/>
</dbReference>
<evidence type="ECO:0000256" key="2">
    <source>
        <dbReference type="RuleBase" id="RU003844"/>
    </source>
</evidence>
<dbReference type="PANTHER" id="PTHR10972">
    <property type="entry name" value="OXYSTEROL-BINDING PROTEIN-RELATED"/>
    <property type="match status" value="1"/>
</dbReference>
<organism evidence="4">
    <name type="scientific">Micromonas pusilla</name>
    <name type="common">Picoplanktonic green alga</name>
    <name type="synonym">Chromulina pusilla</name>
    <dbReference type="NCBI Taxonomy" id="38833"/>
    <lineage>
        <taxon>Eukaryota</taxon>
        <taxon>Viridiplantae</taxon>
        <taxon>Chlorophyta</taxon>
        <taxon>Mamiellophyceae</taxon>
        <taxon>Mamiellales</taxon>
        <taxon>Mamiellaceae</taxon>
        <taxon>Micromonas</taxon>
    </lineage>
</organism>
<dbReference type="GO" id="GO:0005829">
    <property type="term" value="C:cytosol"/>
    <property type="evidence" value="ECO:0007669"/>
    <property type="project" value="TreeGrafter"/>
</dbReference>
<sequence length="596" mass="65401">MGCCCSKPNGGDSPGRTQPLVDRGRYANGHSPHGVELFDEPEDFFDCLDTLEDGGFDALGTPRESMSASPRASTSAPAEFLELSPQEQVASVVKEGGVPFELCGYAWSQGRHTDRMQQLLAATKDRVAREKGVDRAVAKARARAALKNDTSSETEDVAAQAKSLMGTLKLGQDISRFELPATFLTPFSAIQATEDILTIISGTEWDIDAWRSMSDTGVGTVQRFLRIMQLYIDMESVRAAEGTSGGTVSSFPLPSMKKPINSVLGETHRVRVGEIELLAEQVSHHPPITCWELEHDGAGVRMTGNLAPKPVFHGTSVQIALRGTLMIEFEATGEVYSASVPDLHIRFFGLGGSYNETVGKVRFERVDPGTTGDERKLWADLHFKPRGSAGWKSKANRMEGCVYEASPSSKGGCGAGGGMGYGYVENFGHVDEATKRAAAKWCARPPVGATTLGDARIVMTLKGHWNDTLYAEGDPSKPFWHAARRRRQMPIAQTVPLDLETESHIVWGDLIRAIVNKDWKKANAAKKRLEVAQRRLMKEIKEGRKEWHPRLFRSGAHPHRGPLAGLYTTRENVRTDPPPADPLWHELIAKEVFTDL</sequence>
<name>A0A7S0NM45_MICPS</name>
<evidence type="ECO:0000313" key="4">
    <source>
        <dbReference type="EMBL" id="CAD8522390.1"/>
    </source>
</evidence>